<name>A0ABN8K2V0_9HYPH</name>
<dbReference type="RefSeq" id="WP_031255812.1">
    <property type="nucleotide sequence ID" value="NZ_CAKXZT010000134.1"/>
</dbReference>
<dbReference type="EMBL" id="CAKXZT010000134">
    <property type="protein sequence ID" value="CAH2403567.1"/>
    <property type="molecule type" value="Genomic_DNA"/>
</dbReference>
<organism evidence="1 2">
    <name type="scientific">Mesorhizobium escarrei</name>
    <dbReference type="NCBI Taxonomy" id="666018"/>
    <lineage>
        <taxon>Bacteria</taxon>
        <taxon>Pseudomonadati</taxon>
        <taxon>Pseudomonadota</taxon>
        <taxon>Alphaproteobacteria</taxon>
        <taxon>Hyphomicrobiales</taxon>
        <taxon>Phyllobacteriaceae</taxon>
        <taxon>Mesorhizobium</taxon>
    </lineage>
</organism>
<evidence type="ECO:0000313" key="1">
    <source>
        <dbReference type="EMBL" id="CAH2403567.1"/>
    </source>
</evidence>
<evidence type="ECO:0000313" key="2">
    <source>
        <dbReference type="Proteomes" id="UP001153050"/>
    </source>
</evidence>
<sequence>MPDFAKNFQSLKDSGVIPDIQENMLPPNVHDVISNLSPDEITVLKKIAESTGSHLTLHNKDYHFAVCGL</sequence>
<gene>
    <name evidence="1" type="ORF">MES5069_390055</name>
</gene>
<reference evidence="1 2" key="1">
    <citation type="submission" date="2022-03" db="EMBL/GenBank/DDBJ databases">
        <authorList>
            <person name="Brunel B."/>
        </authorList>
    </citation>
    <scope>NUCLEOTIDE SEQUENCE [LARGE SCALE GENOMIC DNA]</scope>
    <source>
        <strain evidence="1">STM5069sample</strain>
    </source>
</reference>
<keyword evidence="2" id="KW-1185">Reference proteome</keyword>
<comment type="caution">
    <text evidence="1">The sequence shown here is derived from an EMBL/GenBank/DDBJ whole genome shotgun (WGS) entry which is preliminary data.</text>
</comment>
<dbReference type="Proteomes" id="UP001153050">
    <property type="component" value="Unassembled WGS sequence"/>
</dbReference>
<proteinExistence type="predicted"/>
<accession>A0ABN8K2V0</accession>
<protein>
    <submittedName>
        <fullName evidence="1">Uncharacterized protein</fullName>
    </submittedName>
</protein>